<feature type="transmembrane region" description="Helical" evidence="1">
    <location>
        <begin position="174"/>
        <end position="198"/>
    </location>
</feature>
<feature type="transmembrane region" description="Helical" evidence="1">
    <location>
        <begin position="72"/>
        <end position="93"/>
    </location>
</feature>
<feature type="transmembrane region" description="Helical" evidence="1">
    <location>
        <begin position="113"/>
        <end position="135"/>
    </location>
</feature>
<keyword evidence="3" id="KW-1185">Reference proteome</keyword>
<keyword evidence="1" id="KW-0812">Transmembrane</keyword>
<organism evidence="2 3">
    <name type="scientific">Brevibacterium yomogidense</name>
    <dbReference type="NCBI Taxonomy" id="946573"/>
    <lineage>
        <taxon>Bacteria</taxon>
        <taxon>Bacillati</taxon>
        <taxon>Actinomycetota</taxon>
        <taxon>Actinomycetes</taxon>
        <taxon>Micrococcales</taxon>
        <taxon>Brevibacteriaceae</taxon>
        <taxon>Brevibacterium</taxon>
    </lineage>
</organism>
<dbReference type="EMBL" id="FWFF01000012">
    <property type="protein sequence ID" value="SLM97336.1"/>
    <property type="molecule type" value="Genomic_DNA"/>
</dbReference>
<reference evidence="3" key="1">
    <citation type="submission" date="2017-02" db="EMBL/GenBank/DDBJ databases">
        <authorList>
            <person name="Dridi B."/>
        </authorList>
    </citation>
    <scope>NUCLEOTIDE SEQUENCE [LARGE SCALE GENOMIC DNA]</scope>
    <source>
        <strain evidence="3">B Co 03.10</strain>
    </source>
</reference>
<evidence type="ECO:0000256" key="1">
    <source>
        <dbReference type="SAM" id="Phobius"/>
    </source>
</evidence>
<evidence type="ECO:0000313" key="3">
    <source>
        <dbReference type="Proteomes" id="UP000196581"/>
    </source>
</evidence>
<keyword evidence="1" id="KW-0472">Membrane</keyword>
<proteinExistence type="predicted"/>
<sequence>MGLAVFAQVFFGSTILLVRWRVLHYNNLEPVEDAHSWAQVVVMVIALMWVFLQMKRPRPDLGFRRSGLVPFLLIAVVLVTLVQLVAMLVWPLLIGPDLKSFTVLAEVWSDPVAFLIAAGVVLFLNAMFTAIVLPMITCGWKAALVCLLPYLGMIVLGGYLAVVVLDSPPLMTGAALWMGAGLLGLVLLAASSLVVVWFRRDDIGAERTRAASGGMSGRPSL</sequence>
<accession>A0A1X6XDY3</accession>
<feature type="transmembrane region" description="Helical" evidence="1">
    <location>
        <begin position="34"/>
        <end position="52"/>
    </location>
</feature>
<dbReference type="Proteomes" id="UP000196581">
    <property type="component" value="Unassembled WGS sequence"/>
</dbReference>
<keyword evidence="1" id="KW-1133">Transmembrane helix</keyword>
<evidence type="ECO:0000313" key="2">
    <source>
        <dbReference type="EMBL" id="SLM97336.1"/>
    </source>
</evidence>
<protein>
    <submittedName>
        <fullName evidence="2">Uncharacterized protein</fullName>
    </submittedName>
</protein>
<name>A0A1X6XDY3_9MICO</name>
<feature type="transmembrane region" description="Helical" evidence="1">
    <location>
        <begin position="5"/>
        <end position="22"/>
    </location>
</feature>
<gene>
    <name evidence="2" type="ORF">FM105_06945</name>
</gene>
<feature type="transmembrane region" description="Helical" evidence="1">
    <location>
        <begin position="142"/>
        <end position="162"/>
    </location>
</feature>
<dbReference type="AlphaFoldDB" id="A0A1X6XDY3"/>